<evidence type="ECO:0000313" key="2">
    <source>
        <dbReference type="Proteomes" id="UP000217696"/>
    </source>
</evidence>
<dbReference type="KEGG" id="asoc:CB4_03323"/>
<dbReference type="AlphaFoldDB" id="A0A0U4WL42"/>
<dbReference type="SUPFAM" id="SSF63999">
    <property type="entry name" value="Thiamin pyrophosphokinase, catalytic domain"/>
    <property type="match status" value="1"/>
</dbReference>
<dbReference type="GO" id="GO:0016301">
    <property type="term" value="F:kinase activity"/>
    <property type="evidence" value="ECO:0007669"/>
    <property type="project" value="UniProtKB-KW"/>
</dbReference>
<dbReference type="GO" id="GO:0009229">
    <property type="term" value="P:thiamine diphosphate biosynthetic process"/>
    <property type="evidence" value="ECO:0007669"/>
    <property type="project" value="InterPro"/>
</dbReference>
<dbReference type="Proteomes" id="UP000217696">
    <property type="component" value="Chromosome"/>
</dbReference>
<dbReference type="GO" id="GO:0004788">
    <property type="term" value="F:thiamine diphosphokinase activity"/>
    <property type="evidence" value="ECO:0007669"/>
    <property type="project" value="InterPro"/>
</dbReference>
<protein>
    <submittedName>
        <fullName evidence="1">Thiamin pyrophosphokinase, catalytic domain</fullName>
    </submittedName>
</protein>
<keyword evidence="1" id="KW-0418">Kinase</keyword>
<reference evidence="1 2" key="1">
    <citation type="submission" date="2015-12" db="EMBL/GenBank/DDBJ databases">
        <title>Genome sequence of Aneurinibacillus soli.</title>
        <authorList>
            <person name="Lee J.S."/>
            <person name="Lee K.C."/>
            <person name="Kim K.K."/>
            <person name="Lee B.W."/>
        </authorList>
    </citation>
    <scope>NUCLEOTIDE SEQUENCE [LARGE SCALE GENOMIC DNA]</scope>
    <source>
        <strain evidence="1 2">CB4</strain>
    </source>
</reference>
<dbReference type="InterPro" id="IPR036759">
    <property type="entry name" value="TPK_catalytic_sf"/>
</dbReference>
<dbReference type="Gene3D" id="3.40.50.10240">
    <property type="entry name" value="Thiamin pyrophosphokinase, catalytic domain"/>
    <property type="match status" value="1"/>
</dbReference>
<dbReference type="NCBIfam" id="NF040608">
    <property type="entry name" value="division_SteA"/>
    <property type="match status" value="1"/>
</dbReference>
<keyword evidence="1" id="KW-0808">Transferase</keyword>
<dbReference type="GO" id="GO:0005524">
    <property type="term" value="F:ATP binding"/>
    <property type="evidence" value="ECO:0007669"/>
    <property type="project" value="InterPro"/>
</dbReference>
<proteinExistence type="predicted"/>
<sequence>MLSRLMRHKYTAHGPVRCGSVTKRMVPHIQPGDIAVIAHAGIDELAARSLIERKVRAVVNCEPSLGTVHAGDGARLLIEQGIPLYDCLEQPDLYRSLVSGEHVVIEDCRLFRHRERTLLARLLPVTREQWHAVQYDAVRQVHERMTRFVDNTLWYAAREKQELLHPLPTLPLRTPLAGRHAVIVVRGRTYREDLRALVPYIRTCRPALIGVDGGADALLAEGFRPDIVFGDMDSVSDKALRAATDRIVHAYVDGRAPGTARIHELGLTAHVLPSFGTSEDAALLYAYEQQASLLVAVGTHASMADCLAKGREGMGSTWLVRMKIGDRLLDAKGISRIYPAQACSLTLPSWLVNWRRL</sequence>
<dbReference type="InterPro" id="IPR047795">
    <property type="entry name" value="Put_SteA-like"/>
</dbReference>
<accession>A0A0U4WL42</accession>
<name>A0A0U4WL42_9BACL</name>
<keyword evidence="2" id="KW-1185">Reference proteome</keyword>
<dbReference type="EMBL" id="AP017312">
    <property type="protein sequence ID" value="BAU29145.1"/>
    <property type="molecule type" value="Genomic_DNA"/>
</dbReference>
<gene>
    <name evidence="1" type="ORF">CB4_03323</name>
</gene>
<evidence type="ECO:0000313" key="1">
    <source>
        <dbReference type="EMBL" id="BAU29145.1"/>
    </source>
</evidence>
<organism evidence="1 2">
    <name type="scientific">Aneurinibacillus soli</name>
    <dbReference type="NCBI Taxonomy" id="1500254"/>
    <lineage>
        <taxon>Bacteria</taxon>
        <taxon>Bacillati</taxon>
        <taxon>Bacillota</taxon>
        <taxon>Bacilli</taxon>
        <taxon>Bacillales</taxon>
        <taxon>Paenibacillaceae</taxon>
        <taxon>Aneurinibacillus group</taxon>
        <taxon>Aneurinibacillus</taxon>
    </lineage>
</organism>